<evidence type="ECO:0000313" key="2">
    <source>
        <dbReference type="EMBL" id="AZA91611.1"/>
    </source>
</evidence>
<evidence type="ECO:0000313" key="3">
    <source>
        <dbReference type="Proteomes" id="UP000278288"/>
    </source>
</evidence>
<sequence length="220" mass="25136">MTFQEFLNIAFSPVNTVLSVLLGLSVVYWLFTIITGLDIDVGLHSDFDVDAGADAHVPDGHFHAHNHDPSTWMHFLKFLNLDIVPITYFMTLSLLMTWLGSFYLNYFIPLPTWLGILILFPLLIGGMLLTKIILKPLNPFFKEINHKGEASYAFLGREGRLKSSIQDDKIGMMEVFIGSDPMTLMVRSQDGTKLEHGTRVMIVDEDLDKRIYYVQKSMRY</sequence>
<evidence type="ECO:0008006" key="4">
    <source>
        <dbReference type="Google" id="ProtNLM"/>
    </source>
</evidence>
<organism evidence="2 3">
    <name type="scientific">Chryseobacterium nakagawai</name>
    <dbReference type="NCBI Taxonomy" id="1241982"/>
    <lineage>
        <taxon>Bacteria</taxon>
        <taxon>Pseudomonadati</taxon>
        <taxon>Bacteroidota</taxon>
        <taxon>Flavobacteriia</taxon>
        <taxon>Flavobacteriales</taxon>
        <taxon>Weeksellaceae</taxon>
        <taxon>Chryseobacterium group</taxon>
        <taxon>Chryseobacterium</taxon>
    </lineage>
</organism>
<dbReference type="InterPro" id="IPR012340">
    <property type="entry name" value="NA-bd_OB-fold"/>
</dbReference>
<protein>
    <recommendedName>
        <fullName evidence="4">DUF1449 family protein</fullName>
    </recommendedName>
</protein>
<feature type="transmembrane region" description="Helical" evidence="1">
    <location>
        <begin position="83"/>
        <end position="104"/>
    </location>
</feature>
<proteinExistence type="predicted"/>
<keyword evidence="3" id="KW-1185">Reference proteome</keyword>
<feature type="transmembrane region" description="Helical" evidence="1">
    <location>
        <begin position="110"/>
        <end position="134"/>
    </location>
</feature>
<keyword evidence="1" id="KW-0472">Membrane</keyword>
<keyword evidence="1" id="KW-0812">Transmembrane</keyword>
<evidence type="ECO:0000256" key="1">
    <source>
        <dbReference type="SAM" id="Phobius"/>
    </source>
</evidence>
<dbReference type="RefSeq" id="WP_123858352.1">
    <property type="nucleotide sequence ID" value="NZ_CP033923.1"/>
</dbReference>
<gene>
    <name evidence="2" type="ORF">EG343_13745</name>
</gene>
<reference evidence="2 3" key="1">
    <citation type="submission" date="2018-11" db="EMBL/GenBank/DDBJ databases">
        <title>Proposal to divide the Flavobacteriaceae and reorganize its genera based on Amino Acid Identity values calculated from whole genome sequences.</title>
        <authorList>
            <person name="Nicholson A.C."/>
            <person name="Gulvik C.A."/>
            <person name="Whitney A.M."/>
            <person name="Humrighouse B.W."/>
            <person name="Bell M."/>
            <person name="Holmes B."/>
            <person name="Steigerwalt A.G."/>
            <person name="Villarma A."/>
            <person name="Sheth M."/>
            <person name="Batra D."/>
            <person name="Pryor J."/>
            <person name="Bernardet J.-F."/>
            <person name="Hugo C."/>
            <person name="Kampfer P."/>
            <person name="Newman J."/>
            <person name="McQuiston J.R."/>
        </authorList>
    </citation>
    <scope>NUCLEOTIDE SEQUENCE [LARGE SCALE GENOMIC DNA]</scope>
    <source>
        <strain evidence="2 3">G0041</strain>
    </source>
</reference>
<dbReference type="EMBL" id="CP033923">
    <property type="protein sequence ID" value="AZA91611.1"/>
    <property type="molecule type" value="Genomic_DNA"/>
</dbReference>
<dbReference type="Proteomes" id="UP000278288">
    <property type="component" value="Chromosome"/>
</dbReference>
<accession>A0AAD1DRA9</accession>
<name>A0AAD1DRA9_CHRNA</name>
<keyword evidence="1" id="KW-1133">Transmembrane helix</keyword>
<dbReference type="Gene3D" id="2.40.50.140">
    <property type="entry name" value="Nucleic acid-binding proteins"/>
    <property type="match status" value="1"/>
</dbReference>
<feature type="transmembrane region" description="Helical" evidence="1">
    <location>
        <begin position="6"/>
        <end position="31"/>
    </location>
</feature>
<dbReference type="AlphaFoldDB" id="A0AAD1DRA9"/>
<dbReference type="KEGG" id="cnk:EG343_13745"/>